<comment type="similarity">
    <text evidence="5">Belongs to the ScpB family.</text>
</comment>
<keyword evidence="2 5" id="KW-0132">Cell division</keyword>
<sequence>MTFKQMKSIIEGLLFVAGDEGLEAKQLAEVLETDTMLVREAVTELKRELEEQDRGVRIAEIAGAFRMTSNPDHAPYLQRLAYSPTRSNLSQAAIETLSIIAYRQPITRVEIETIRGVSSDRAIQTLVAKQLVEEVGRADAVGRPILYGTTKMFLDYFGLKSLEDLPAVESLTVSETDLEEETRLLFQKLQDAKQLTIDDLPPI</sequence>
<evidence type="ECO:0000256" key="1">
    <source>
        <dbReference type="ARBA" id="ARBA00022490"/>
    </source>
</evidence>
<dbReference type="NCBIfam" id="TIGR00281">
    <property type="entry name" value="SMC-Scp complex subunit ScpB"/>
    <property type="match status" value="1"/>
</dbReference>
<dbReference type="Pfam" id="PF04079">
    <property type="entry name" value="SMC_ScpB"/>
    <property type="match status" value="1"/>
</dbReference>
<dbReference type="Gene3D" id="1.10.10.10">
    <property type="entry name" value="Winged helix-like DNA-binding domain superfamily/Winged helix DNA-binding domain"/>
    <property type="match status" value="2"/>
</dbReference>
<dbReference type="SUPFAM" id="SSF46785">
    <property type="entry name" value="Winged helix' DNA-binding domain"/>
    <property type="match status" value="2"/>
</dbReference>
<dbReference type="InterPro" id="IPR036388">
    <property type="entry name" value="WH-like_DNA-bd_sf"/>
</dbReference>
<dbReference type="PANTHER" id="PTHR34298:SF2">
    <property type="entry name" value="SEGREGATION AND CONDENSATION PROTEIN B"/>
    <property type="match status" value="1"/>
</dbReference>
<dbReference type="HAMAP" id="MF_01804">
    <property type="entry name" value="ScpB"/>
    <property type="match status" value="1"/>
</dbReference>
<proteinExistence type="inferred from homology"/>
<dbReference type="Proteomes" id="UP001596528">
    <property type="component" value="Unassembled WGS sequence"/>
</dbReference>
<gene>
    <name evidence="5 6" type="primary">scpB</name>
    <name evidence="6" type="ORF">ACFQWB_16480</name>
</gene>
<evidence type="ECO:0000256" key="4">
    <source>
        <dbReference type="ARBA" id="ARBA00023306"/>
    </source>
</evidence>
<organism evidence="6 7">
    <name type="scientific">Paenibacillus thermoaerophilus</name>
    <dbReference type="NCBI Taxonomy" id="1215385"/>
    <lineage>
        <taxon>Bacteria</taxon>
        <taxon>Bacillati</taxon>
        <taxon>Bacillota</taxon>
        <taxon>Bacilli</taxon>
        <taxon>Bacillales</taxon>
        <taxon>Paenibacillaceae</taxon>
        <taxon>Paenibacillus</taxon>
    </lineage>
</organism>
<comment type="caution">
    <text evidence="6">The sequence shown here is derived from an EMBL/GenBank/DDBJ whole genome shotgun (WGS) entry which is preliminary data.</text>
</comment>
<evidence type="ECO:0000256" key="3">
    <source>
        <dbReference type="ARBA" id="ARBA00022829"/>
    </source>
</evidence>
<dbReference type="InterPro" id="IPR005234">
    <property type="entry name" value="ScpB_csome_segregation"/>
</dbReference>
<dbReference type="InterPro" id="IPR036390">
    <property type="entry name" value="WH_DNA-bd_sf"/>
</dbReference>
<dbReference type="PANTHER" id="PTHR34298">
    <property type="entry name" value="SEGREGATION AND CONDENSATION PROTEIN B"/>
    <property type="match status" value="1"/>
</dbReference>
<name>A0ABW2V5W8_9BACL</name>
<dbReference type="PIRSF" id="PIRSF019345">
    <property type="entry name" value="ScpB"/>
    <property type="match status" value="1"/>
</dbReference>
<evidence type="ECO:0000256" key="2">
    <source>
        <dbReference type="ARBA" id="ARBA00022618"/>
    </source>
</evidence>
<keyword evidence="7" id="KW-1185">Reference proteome</keyword>
<protein>
    <recommendedName>
        <fullName evidence="5">Segregation and condensation protein B</fullName>
    </recommendedName>
</protein>
<dbReference type="EMBL" id="JBHTGQ010000046">
    <property type="protein sequence ID" value="MFC7751516.1"/>
    <property type="molecule type" value="Genomic_DNA"/>
</dbReference>
<keyword evidence="1 5" id="KW-0963">Cytoplasm</keyword>
<dbReference type="RefSeq" id="WP_138790566.1">
    <property type="nucleotide sequence ID" value="NZ_JBHTGQ010000046.1"/>
</dbReference>
<accession>A0ABW2V5W8</accession>
<evidence type="ECO:0000313" key="6">
    <source>
        <dbReference type="EMBL" id="MFC7751516.1"/>
    </source>
</evidence>
<keyword evidence="3 5" id="KW-0159">Chromosome partition</keyword>
<comment type="function">
    <text evidence="5">Participates in chromosomal partition during cell division. May act via the formation of a condensin-like complex containing Smc and ScpA that pull DNA away from mid-cell into both cell halves.</text>
</comment>
<evidence type="ECO:0000256" key="5">
    <source>
        <dbReference type="HAMAP-Rule" id="MF_01804"/>
    </source>
</evidence>
<keyword evidence="4 5" id="KW-0131">Cell cycle</keyword>
<evidence type="ECO:0000313" key="7">
    <source>
        <dbReference type="Proteomes" id="UP001596528"/>
    </source>
</evidence>
<reference evidence="7" key="1">
    <citation type="journal article" date="2019" name="Int. J. Syst. Evol. Microbiol.">
        <title>The Global Catalogue of Microorganisms (GCM) 10K type strain sequencing project: providing services to taxonomists for standard genome sequencing and annotation.</title>
        <authorList>
            <consortium name="The Broad Institute Genomics Platform"/>
            <consortium name="The Broad Institute Genome Sequencing Center for Infectious Disease"/>
            <person name="Wu L."/>
            <person name="Ma J."/>
        </authorList>
    </citation>
    <scope>NUCLEOTIDE SEQUENCE [LARGE SCALE GENOMIC DNA]</scope>
    <source>
        <strain evidence="7">JCM 18657</strain>
    </source>
</reference>
<comment type="subcellular location">
    <subcellularLocation>
        <location evidence="5">Cytoplasm</location>
    </subcellularLocation>
    <text evidence="5">Associated with two foci at the outer edges of the nucleoid region in young cells, and at four foci within both cell halves in older cells.</text>
</comment>
<comment type="subunit">
    <text evidence="5">Homodimer. Homodimerization may be required to stabilize the binding of ScpA to the Smc head domains. Component of a cohesin-like complex composed of ScpA, ScpB and the Smc homodimer, in which ScpA and ScpB bind to the head domain of Smc. The presence of the three proteins is required for the association of the complex with DNA.</text>
</comment>